<protein>
    <submittedName>
        <fullName evidence="3">GPI mannosyltransferase 2</fullName>
    </submittedName>
</protein>
<reference evidence="3" key="1">
    <citation type="submission" date="2016-11" db="UniProtKB">
        <authorList>
            <consortium name="WormBaseParasite"/>
        </authorList>
    </citation>
    <scope>IDENTIFICATION</scope>
</reference>
<evidence type="ECO:0000256" key="1">
    <source>
        <dbReference type="SAM" id="Phobius"/>
    </source>
</evidence>
<keyword evidence="1" id="KW-1133">Transmembrane helix</keyword>
<keyword evidence="1" id="KW-0472">Membrane</keyword>
<organism evidence="2 3">
    <name type="scientific">Heterorhabditis bacteriophora</name>
    <name type="common">Entomopathogenic nematode worm</name>
    <dbReference type="NCBI Taxonomy" id="37862"/>
    <lineage>
        <taxon>Eukaryota</taxon>
        <taxon>Metazoa</taxon>
        <taxon>Ecdysozoa</taxon>
        <taxon>Nematoda</taxon>
        <taxon>Chromadorea</taxon>
        <taxon>Rhabditida</taxon>
        <taxon>Rhabditina</taxon>
        <taxon>Rhabditomorpha</taxon>
        <taxon>Strongyloidea</taxon>
        <taxon>Heterorhabditidae</taxon>
        <taxon>Heterorhabditis</taxon>
    </lineage>
</organism>
<evidence type="ECO:0000313" key="3">
    <source>
        <dbReference type="WBParaSite" id="Hba_05602"/>
    </source>
</evidence>
<evidence type="ECO:0000313" key="2">
    <source>
        <dbReference type="Proteomes" id="UP000095283"/>
    </source>
</evidence>
<dbReference type="Proteomes" id="UP000095283">
    <property type="component" value="Unplaced"/>
</dbReference>
<proteinExistence type="predicted"/>
<keyword evidence="2" id="KW-1185">Reference proteome</keyword>
<name>A0A1I7WKM6_HETBA</name>
<sequence length="201" mass="23647">MLSFRSVLVLITALSEHLKFTIYVLFSYSVILVLFCILKKIPFCCERCDFSNIWYFHYSNCLISLLFNMYRFYFCENLNRKEESSSDDVIEQFNLLSGWLAVPEKNIKYISTLYYLRLLFIMICVLFIWIQRVQVCPAPLWAVCEVDEMRAALVSHSAILYMYGTKEQTIQWSLALGIDNRLFSVASNNDVVSNLFFTLYI</sequence>
<dbReference type="AlphaFoldDB" id="A0A1I7WKM6"/>
<feature type="transmembrane region" description="Helical" evidence="1">
    <location>
        <begin position="113"/>
        <end position="130"/>
    </location>
</feature>
<keyword evidence="1" id="KW-0812">Transmembrane</keyword>
<feature type="transmembrane region" description="Helical" evidence="1">
    <location>
        <begin position="20"/>
        <end position="38"/>
    </location>
</feature>
<dbReference type="WBParaSite" id="Hba_05602">
    <property type="protein sequence ID" value="Hba_05602"/>
    <property type="gene ID" value="Hba_05602"/>
</dbReference>
<accession>A0A1I7WKM6</accession>